<dbReference type="PANTHER" id="PTHR47338:SF20">
    <property type="entry name" value="ZN(II)2CYS6 TRANSCRIPTION FACTOR (EUROFUNG)"/>
    <property type="match status" value="1"/>
</dbReference>
<reference evidence="7 8" key="1">
    <citation type="submission" date="2019-06" db="EMBL/GenBank/DDBJ databases">
        <title>Draft genome sequence of the filamentous fungus Phialemoniopsis curvata isolated from diesel fuel.</title>
        <authorList>
            <person name="Varaljay V.A."/>
            <person name="Lyon W.J."/>
            <person name="Crouch A.L."/>
            <person name="Drake C.E."/>
            <person name="Hollomon J.M."/>
            <person name="Nadeau L.J."/>
            <person name="Nunn H.S."/>
            <person name="Stevenson B.S."/>
            <person name="Bojanowski C.L."/>
            <person name="Crookes-Goodson W.J."/>
        </authorList>
    </citation>
    <scope>NUCLEOTIDE SEQUENCE [LARGE SCALE GENOMIC DNA]</scope>
    <source>
        <strain evidence="7 8">D216</strain>
    </source>
</reference>
<name>A0A507B075_9PEZI</name>
<keyword evidence="2" id="KW-0479">Metal-binding</keyword>
<dbReference type="InParanoid" id="A0A507B075"/>
<evidence type="ECO:0000256" key="3">
    <source>
        <dbReference type="ARBA" id="ARBA00023015"/>
    </source>
</evidence>
<dbReference type="GO" id="GO:0000981">
    <property type="term" value="F:DNA-binding transcription factor activity, RNA polymerase II-specific"/>
    <property type="evidence" value="ECO:0007669"/>
    <property type="project" value="InterPro"/>
</dbReference>
<dbReference type="InterPro" id="IPR050815">
    <property type="entry name" value="TF_fung"/>
</dbReference>
<proteinExistence type="predicted"/>
<feature type="region of interest" description="Disordered" evidence="6">
    <location>
        <begin position="489"/>
        <end position="513"/>
    </location>
</feature>
<evidence type="ECO:0000256" key="2">
    <source>
        <dbReference type="ARBA" id="ARBA00022723"/>
    </source>
</evidence>
<dbReference type="GeneID" id="41974335"/>
<protein>
    <recommendedName>
        <fullName evidence="9">Transcription factor domain-containing protein</fullName>
    </recommendedName>
</protein>
<evidence type="ECO:0000313" key="8">
    <source>
        <dbReference type="Proteomes" id="UP000319257"/>
    </source>
</evidence>
<dbReference type="PANTHER" id="PTHR47338">
    <property type="entry name" value="ZN(II)2CYS6 TRANSCRIPTION FACTOR (EUROFUNG)-RELATED"/>
    <property type="match status" value="1"/>
</dbReference>
<dbReference type="CDD" id="cd12148">
    <property type="entry name" value="fungal_TF_MHR"/>
    <property type="match status" value="1"/>
</dbReference>
<comment type="subcellular location">
    <subcellularLocation>
        <location evidence="1">Nucleus</location>
    </subcellularLocation>
</comment>
<evidence type="ECO:0000256" key="5">
    <source>
        <dbReference type="ARBA" id="ARBA00023242"/>
    </source>
</evidence>
<comment type="caution">
    <text evidence="7">The sequence shown here is derived from an EMBL/GenBank/DDBJ whole genome shotgun (WGS) entry which is preliminary data.</text>
</comment>
<sequence length="513" mass="57211">MRQLRMAADSGPLAVSHAFYCSRRRLRCRYDEQPREQAATSKQKAASRSPAASQFTLPISPVSISPEPSSLDSRVYSHVQALIRSTGQYVDDVSVRYFSGLQRHRPLISRRRFHDGLITLGAVPSVDFSVLLLSMCLITSTHKLQQRGGNRHARQMLDTRPLYLNAKSLLATAQGLDAVSVPLVQAGVLLAVYEYVNGKPDEAFASIAAVARIACAARLHLRLRHGLTLPPLQTHELDSKAVGESSLLQRVEESNVWWNIIVCERAFSCDVTIPEQPLITSVPDEDSRLPLEWSLMGSDDLPTEVDRVTTLSDLASTSVGGFARTAQVVWFITRISDAFKIANLNLRLSQLQALDDRLQQFLRVLIQQSSARVGFYCEPVALAIRALFILHQHILELPFKATNTKQRSLEEWREYSRAALDTATGMVLDIVDCHNKDILCVSLSPSYSWLVRVALRHVVGKDFIATDSRFGGAEEQFRRSLEWFLDAEAPAEERKPGPRGPELTMPLLTPFSG</sequence>
<evidence type="ECO:0000313" key="7">
    <source>
        <dbReference type="EMBL" id="TPX12476.1"/>
    </source>
</evidence>
<keyword evidence="3" id="KW-0805">Transcription regulation</keyword>
<keyword evidence="4" id="KW-0804">Transcription</keyword>
<gene>
    <name evidence="7" type="ORF">E0L32_006888</name>
</gene>
<dbReference type="EMBL" id="SKBQ01000040">
    <property type="protein sequence ID" value="TPX12476.1"/>
    <property type="molecule type" value="Genomic_DNA"/>
</dbReference>
<feature type="compositionally biased region" description="Polar residues" evidence="6">
    <location>
        <begin position="38"/>
        <end position="53"/>
    </location>
</feature>
<dbReference type="OrthoDB" id="270167at2759"/>
<organism evidence="7 8">
    <name type="scientific">Thyridium curvatum</name>
    <dbReference type="NCBI Taxonomy" id="1093900"/>
    <lineage>
        <taxon>Eukaryota</taxon>
        <taxon>Fungi</taxon>
        <taxon>Dikarya</taxon>
        <taxon>Ascomycota</taxon>
        <taxon>Pezizomycotina</taxon>
        <taxon>Sordariomycetes</taxon>
        <taxon>Sordariomycetidae</taxon>
        <taxon>Thyridiales</taxon>
        <taxon>Thyridiaceae</taxon>
        <taxon>Thyridium</taxon>
    </lineage>
</organism>
<evidence type="ECO:0008006" key="9">
    <source>
        <dbReference type="Google" id="ProtNLM"/>
    </source>
</evidence>
<dbReference type="RefSeq" id="XP_030994187.1">
    <property type="nucleotide sequence ID" value="XM_031141571.1"/>
</dbReference>
<evidence type="ECO:0000256" key="1">
    <source>
        <dbReference type="ARBA" id="ARBA00004123"/>
    </source>
</evidence>
<dbReference type="Proteomes" id="UP000319257">
    <property type="component" value="Unassembled WGS sequence"/>
</dbReference>
<dbReference type="AlphaFoldDB" id="A0A507B075"/>
<keyword evidence="5" id="KW-0539">Nucleus</keyword>
<feature type="region of interest" description="Disordered" evidence="6">
    <location>
        <begin position="33"/>
        <end position="53"/>
    </location>
</feature>
<dbReference type="GO" id="GO:0046872">
    <property type="term" value="F:metal ion binding"/>
    <property type="evidence" value="ECO:0007669"/>
    <property type="project" value="UniProtKB-KW"/>
</dbReference>
<evidence type="ECO:0000256" key="4">
    <source>
        <dbReference type="ARBA" id="ARBA00023163"/>
    </source>
</evidence>
<dbReference type="GO" id="GO:0005634">
    <property type="term" value="C:nucleus"/>
    <property type="evidence" value="ECO:0007669"/>
    <property type="project" value="UniProtKB-SubCell"/>
</dbReference>
<keyword evidence="8" id="KW-1185">Reference proteome</keyword>
<evidence type="ECO:0000256" key="6">
    <source>
        <dbReference type="SAM" id="MobiDB-lite"/>
    </source>
</evidence>
<accession>A0A507B075</accession>